<evidence type="ECO:0000256" key="3">
    <source>
        <dbReference type="ARBA" id="ARBA00023319"/>
    </source>
</evidence>
<dbReference type="AlphaFoldDB" id="A0AAV6QY17"/>
<dbReference type="GO" id="GO:0003796">
    <property type="term" value="F:lysozyme activity"/>
    <property type="evidence" value="ECO:0007669"/>
    <property type="project" value="TreeGrafter"/>
</dbReference>
<dbReference type="Proteomes" id="UP000693946">
    <property type="component" value="Linkage Group LG3"/>
</dbReference>
<feature type="signal peptide" evidence="5">
    <location>
        <begin position="1"/>
        <end position="21"/>
    </location>
</feature>
<keyword evidence="8" id="KW-1185">Reference proteome</keyword>
<keyword evidence="5" id="KW-0732">Signal</keyword>
<feature type="chain" id="PRO_5043731095" evidence="5">
    <location>
        <begin position="22"/>
        <end position="472"/>
    </location>
</feature>
<evidence type="ECO:0000313" key="8">
    <source>
        <dbReference type="Proteomes" id="UP000693946"/>
    </source>
</evidence>
<sequence length="472" mass="52088">MTSRFLGSLLLFSGFLPAPTGRPLQTDSPARFYALVGDDVTLPCLLPMPDVTPVNLVEWYRMDRQSLGSNQQTILHAVRNGLALVKDQDPQYRGRTAIMANGSLELRNVTPRDYGNLNCKVLRPQSERREEIAVVSLIQAKVSEINLTVHQSVVHCKSSGWSPEPLISLVNATGNAFPAQKEPPVEEGGLFTVSVHLNITAFKGSETLICRVEIPGSHVLREKTITVTIPVTEVDSLEGGFWNPVIFAMLGLGLTLSILSFLFVVYMRRPKIQVLMDILMMTTTGASEDTAKNNKTFDEHGNLLIGVKASEQLASQDWIEIQKYRNTIISVGQLLRVHPALIAAIISRQSRGGTQLKPDGFGKFDSQCYGLMQINKTYHVTEGDAESSEHVKQGATFLKLLIKTMMRTKNWTREQQLKGALACYIAGTEKVIALDDPEEVDSVTPGGDFANDVVARAQWFANHGYMDTDSVD</sequence>
<dbReference type="Pfam" id="PF22705">
    <property type="entry name" value="C2-set_3"/>
    <property type="match status" value="1"/>
</dbReference>
<keyword evidence="2 4" id="KW-0472">Membrane</keyword>
<dbReference type="SMART" id="SM00409">
    <property type="entry name" value="IG"/>
    <property type="match status" value="1"/>
</dbReference>
<feature type="domain" description="Ig-like" evidence="6">
    <location>
        <begin position="23"/>
        <end position="136"/>
    </location>
</feature>
<dbReference type="GO" id="GO:0050830">
    <property type="term" value="P:defense response to Gram-positive bacterium"/>
    <property type="evidence" value="ECO:0007669"/>
    <property type="project" value="TreeGrafter"/>
</dbReference>
<evidence type="ECO:0000256" key="2">
    <source>
        <dbReference type="ARBA" id="ARBA00023136"/>
    </source>
</evidence>
<evidence type="ECO:0000256" key="1">
    <source>
        <dbReference type="ARBA" id="ARBA00004370"/>
    </source>
</evidence>
<gene>
    <name evidence="7" type="ORF">JOB18_034343</name>
</gene>
<comment type="subcellular location">
    <subcellularLocation>
        <location evidence="1">Membrane</location>
    </subcellularLocation>
</comment>
<reference evidence="7 8" key="1">
    <citation type="journal article" date="2021" name="Sci. Rep.">
        <title>Chromosome anchoring in Senegalese sole (Solea senegalensis) reveals sex-associated markers and genome rearrangements in flatfish.</title>
        <authorList>
            <person name="Guerrero-Cozar I."/>
            <person name="Gomez-Garrido J."/>
            <person name="Berbel C."/>
            <person name="Martinez-Blanch J.F."/>
            <person name="Alioto T."/>
            <person name="Claros M.G."/>
            <person name="Gagnaire P.A."/>
            <person name="Manchado M."/>
        </authorList>
    </citation>
    <scope>NUCLEOTIDE SEQUENCE [LARGE SCALE GENOMIC DNA]</scope>
    <source>
        <strain evidence="7">Sse05_10M</strain>
    </source>
</reference>
<dbReference type="InterPro" id="IPR053896">
    <property type="entry name" value="BTN3A2-like_Ig-C"/>
</dbReference>
<dbReference type="InterPro" id="IPR003599">
    <property type="entry name" value="Ig_sub"/>
</dbReference>
<proteinExistence type="predicted"/>
<dbReference type="GO" id="GO:0005576">
    <property type="term" value="C:extracellular region"/>
    <property type="evidence" value="ECO:0007669"/>
    <property type="project" value="TreeGrafter"/>
</dbReference>
<dbReference type="CDD" id="cd01021">
    <property type="entry name" value="GEWL"/>
    <property type="match status" value="1"/>
</dbReference>
<comment type="caution">
    <text evidence="7">The sequence shown here is derived from an EMBL/GenBank/DDBJ whole genome shotgun (WGS) entry which is preliminary data.</text>
</comment>
<dbReference type="Pfam" id="PF07686">
    <property type="entry name" value="V-set"/>
    <property type="match status" value="1"/>
</dbReference>
<evidence type="ECO:0000256" key="5">
    <source>
        <dbReference type="SAM" id="SignalP"/>
    </source>
</evidence>
<protein>
    <submittedName>
        <fullName evidence="7">Butyrophilin 3 isoform X2</fullName>
    </submittedName>
</protein>
<dbReference type="GO" id="GO:0016020">
    <property type="term" value="C:membrane"/>
    <property type="evidence" value="ECO:0007669"/>
    <property type="project" value="UniProtKB-SubCell"/>
</dbReference>
<keyword evidence="3" id="KW-0393">Immunoglobulin domain</keyword>
<dbReference type="PROSITE" id="PS50835">
    <property type="entry name" value="IG_LIKE"/>
    <property type="match status" value="1"/>
</dbReference>
<dbReference type="EMBL" id="JAGKHQ010000015">
    <property type="protein sequence ID" value="KAG7497259.1"/>
    <property type="molecule type" value="Genomic_DNA"/>
</dbReference>
<accession>A0AAV6QY17</accession>
<dbReference type="InterPro" id="IPR013106">
    <property type="entry name" value="Ig_V-set"/>
</dbReference>
<dbReference type="PANTHER" id="PTHR31698">
    <property type="entry name" value="LYSOZYME G FAMILY MEMBER"/>
    <property type="match status" value="1"/>
</dbReference>
<evidence type="ECO:0000256" key="4">
    <source>
        <dbReference type="SAM" id="Phobius"/>
    </source>
</evidence>
<dbReference type="InterPro" id="IPR007110">
    <property type="entry name" value="Ig-like_dom"/>
</dbReference>
<dbReference type="PANTHER" id="PTHR31698:SF8">
    <property type="entry name" value="LYSOZYME G-RELATED"/>
    <property type="match status" value="1"/>
</dbReference>
<name>A0AAV6QY17_SOLSE</name>
<evidence type="ECO:0000313" key="7">
    <source>
        <dbReference type="EMBL" id="KAG7497259.1"/>
    </source>
</evidence>
<feature type="transmembrane region" description="Helical" evidence="4">
    <location>
        <begin position="241"/>
        <end position="266"/>
    </location>
</feature>
<organism evidence="7 8">
    <name type="scientific">Solea senegalensis</name>
    <name type="common">Senegalese sole</name>
    <dbReference type="NCBI Taxonomy" id="28829"/>
    <lineage>
        <taxon>Eukaryota</taxon>
        <taxon>Metazoa</taxon>
        <taxon>Chordata</taxon>
        <taxon>Craniata</taxon>
        <taxon>Vertebrata</taxon>
        <taxon>Euteleostomi</taxon>
        <taxon>Actinopterygii</taxon>
        <taxon>Neopterygii</taxon>
        <taxon>Teleostei</taxon>
        <taxon>Neoteleostei</taxon>
        <taxon>Acanthomorphata</taxon>
        <taxon>Carangaria</taxon>
        <taxon>Pleuronectiformes</taxon>
        <taxon>Pleuronectoidei</taxon>
        <taxon>Soleidae</taxon>
        <taxon>Solea</taxon>
    </lineage>
</organism>
<evidence type="ECO:0000259" key="6">
    <source>
        <dbReference type="PROSITE" id="PS50835"/>
    </source>
</evidence>
<keyword evidence="4" id="KW-1133">Transmembrane helix</keyword>
<keyword evidence="4" id="KW-0812">Transmembrane</keyword>